<dbReference type="PRINTS" id="PR00412">
    <property type="entry name" value="EPOXHYDRLASE"/>
</dbReference>
<keyword evidence="3" id="KW-1185">Reference proteome</keyword>
<dbReference type="SUPFAM" id="SSF53474">
    <property type="entry name" value="alpha/beta-Hydrolases"/>
    <property type="match status" value="1"/>
</dbReference>
<dbReference type="InterPro" id="IPR029058">
    <property type="entry name" value="AB_hydrolase_fold"/>
</dbReference>
<dbReference type="Gene3D" id="3.40.50.1820">
    <property type="entry name" value="alpha/beta hydrolase"/>
    <property type="match status" value="1"/>
</dbReference>
<evidence type="ECO:0000313" key="2">
    <source>
        <dbReference type="EMBL" id="MDI3417853.1"/>
    </source>
</evidence>
<sequence>MASSAPRRSYLTLPGQRRLFWLEFGPADGRPLLALHGHLGEGAEFAPLAEALDTKALSAEALGADACSPQGAWRLIAPDQRGHGDSDRADRYDRAGYVDDLLALIAHLGLNPAVALGHSLGAVNACHLAAQAPETVRALVNVDGPAQLPVVEPPPLAILRGLPYTAPTREELRAACGELAPLLEPGFRPAGEGWRLGCHPEDMIDSDRHVLGDHWDQWLGTTHPALLVHGLRSQVLPTAQARAMVERRAHTTLVTFDCDHWVHIRKPEEFADAVRAFLAGTD</sequence>
<dbReference type="PANTHER" id="PTHR43798:SF33">
    <property type="entry name" value="HYDROLASE, PUTATIVE (AFU_ORTHOLOGUE AFUA_2G14860)-RELATED"/>
    <property type="match status" value="1"/>
</dbReference>
<dbReference type="InterPro" id="IPR000073">
    <property type="entry name" value="AB_hydrolase_1"/>
</dbReference>
<name>A0ABT6SQH1_9ACTN</name>
<accession>A0ABT6SQH1</accession>
<dbReference type="RefSeq" id="WP_282533781.1">
    <property type="nucleotide sequence ID" value="NZ_JASCIS010000004.1"/>
</dbReference>
<comment type="caution">
    <text evidence="2">The sequence shown here is derived from an EMBL/GenBank/DDBJ whole genome shotgun (WGS) entry which is preliminary data.</text>
</comment>
<dbReference type="InterPro" id="IPR050266">
    <property type="entry name" value="AB_hydrolase_sf"/>
</dbReference>
<dbReference type="InterPro" id="IPR000639">
    <property type="entry name" value="Epox_hydrolase-like"/>
</dbReference>
<dbReference type="EMBL" id="JASCIS010000004">
    <property type="protein sequence ID" value="MDI3417853.1"/>
    <property type="molecule type" value="Genomic_DNA"/>
</dbReference>
<evidence type="ECO:0000313" key="3">
    <source>
        <dbReference type="Proteomes" id="UP001237105"/>
    </source>
</evidence>
<dbReference type="PRINTS" id="PR00111">
    <property type="entry name" value="ABHYDROLASE"/>
</dbReference>
<dbReference type="Proteomes" id="UP001237105">
    <property type="component" value="Unassembled WGS sequence"/>
</dbReference>
<gene>
    <name evidence="2" type="ORF">QIT00_04630</name>
</gene>
<protein>
    <submittedName>
        <fullName evidence="2">Alpha/beta hydrolase</fullName>
    </submittedName>
</protein>
<keyword evidence="2" id="KW-0378">Hydrolase</keyword>
<proteinExistence type="predicted"/>
<reference evidence="2 3" key="1">
    <citation type="submission" date="2023-05" db="EMBL/GenBank/DDBJ databases">
        <title>Draft genome sequence of Streptomyces sp. B-S-A12 isolated from a cave soil in Thailand.</title>
        <authorList>
            <person name="Chamroensaksri N."/>
            <person name="Muangham S."/>
        </authorList>
    </citation>
    <scope>NUCLEOTIDE SEQUENCE [LARGE SCALE GENOMIC DNA]</scope>
    <source>
        <strain evidence="2 3">B-S-A12</strain>
    </source>
</reference>
<dbReference type="PANTHER" id="PTHR43798">
    <property type="entry name" value="MONOACYLGLYCEROL LIPASE"/>
    <property type="match status" value="1"/>
</dbReference>
<feature type="domain" description="AB hydrolase-1" evidence="1">
    <location>
        <begin position="31"/>
        <end position="149"/>
    </location>
</feature>
<organism evidence="2 3">
    <name type="scientific">Streptomyces luteolus</name>
    <dbReference type="NCBI Taxonomy" id="3043615"/>
    <lineage>
        <taxon>Bacteria</taxon>
        <taxon>Bacillati</taxon>
        <taxon>Actinomycetota</taxon>
        <taxon>Actinomycetes</taxon>
        <taxon>Kitasatosporales</taxon>
        <taxon>Streptomycetaceae</taxon>
        <taxon>Streptomyces</taxon>
    </lineage>
</organism>
<evidence type="ECO:0000259" key="1">
    <source>
        <dbReference type="Pfam" id="PF00561"/>
    </source>
</evidence>
<dbReference type="GO" id="GO:0016787">
    <property type="term" value="F:hydrolase activity"/>
    <property type="evidence" value="ECO:0007669"/>
    <property type="project" value="UniProtKB-KW"/>
</dbReference>
<dbReference type="Pfam" id="PF00561">
    <property type="entry name" value="Abhydrolase_1"/>
    <property type="match status" value="1"/>
</dbReference>